<dbReference type="AlphaFoldDB" id="A0A7C1B1H5"/>
<accession>A0A7C1B1H5</accession>
<sequence length="175" mass="19732">MITGRSSILLLIPVLLMLLFAMPCSAAPIESLTAEVGSTYINFTWEYNETDSAAVYIDGILIGNTSLNYYILSDLNPRENHRITLVNVSDPGDVYDSLTARTFYPPVLYYIILIFAVGFLIIELLHKNEILVLVFGVLSFMLNILGFYLAFGYHFVVMAYLMLSLAVIAFLWCFM</sequence>
<comment type="caution">
    <text evidence="2">The sequence shown here is derived from an EMBL/GenBank/DDBJ whole genome shotgun (WGS) entry which is preliminary data.</text>
</comment>
<dbReference type="Proteomes" id="UP000885863">
    <property type="component" value="Unassembled WGS sequence"/>
</dbReference>
<organism evidence="2">
    <name type="scientific">Candidatus Syntropharchaeum butanivorans</name>
    <dbReference type="NCBI Taxonomy" id="1839936"/>
    <lineage>
        <taxon>Archaea</taxon>
        <taxon>Methanobacteriati</taxon>
        <taxon>Methanobacteriota</taxon>
        <taxon>Stenosarchaea group</taxon>
        <taxon>Methanomicrobia</taxon>
        <taxon>Methanosarcinales</taxon>
        <taxon>ANME-2 cluster</taxon>
        <taxon>Candidatus Syntropharchaeum</taxon>
    </lineage>
</organism>
<feature type="transmembrane region" description="Helical" evidence="1">
    <location>
        <begin position="130"/>
        <end position="151"/>
    </location>
</feature>
<dbReference type="EMBL" id="DQZR01000025">
    <property type="protein sequence ID" value="HDM35740.1"/>
    <property type="molecule type" value="Genomic_DNA"/>
</dbReference>
<evidence type="ECO:0000313" key="2">
    <source>
        <dbReference type="EMBL" id="HDM35740.1"/>
    </source>
</evidence>
<protein>
    <recommendedName>
        <fullName evidence="3">Fibronectin type III domain-containing protein</fullName>
    </recommendedName>
</protein>
<keyword evidence="1" id="KW-0812">Transmembrane</keyword>
<evidence type="ECO:0000256" key="1">
    <source>
        <dbReference type="SAM" id="Phobius"/>
    </source>
</evidence>
<keyword evidence="1" id="KW-1133">Transmembrane helix</keyword>
<feature type="transmembrane region" description="Helical" evidence="1">
    <location>
        <begin position="107"/>
        <end position="125"/>
    </location>
</feature>
<feature type="non-terminal residue" evidence="2">
    <location>
        <position position="175"/>
    </location>
</feature>
<proteinExistence type="predicted"/>
<keyword evidence="1" id="KW-0472">Membrane</keyword>
<reference evidence="2" key="1">
    <citation type="journal article" date="2020" name="mSystems">
        <title>Genome- and Community-Level Interaction Insights into Carbon Utilization and Element Cycling Functions of Hydrothermarchaeota in Hydrothermal Sediment.</title>
        <authorList>
            <person name="Zhou Z."/>
            <person name="Liu Y."/>
            <person name="Xu W."/>
            <person name="Pan J."/>
            <person name="Luo Z.H."/>
            <person name="Li M."/>
        </authorList>
    </citation>
    <scope>NUCLEOTIDE SEQUENCE [LARGE SCALE GENOMIC DNA]</scope>
    <source>
        <strain evidence="2">HyVt-185</strain>
    </source>
</reference>
<gene>
    <name evidence="2" type="ORF">ENG09_00605</name>
</gene>
<name>A0A7C1B1H5_9EURY</name>
<evidence type="ECO:0008006" key="3">
    <source>
        <dbReference type="Google" id="ProtNLM"/>
    </source>
</evidence>
<feature type="transmembrane region" description="Helical" evidence="1">
    <location>
        <begin position="157"/>
        <end position="174"/>
    </location>
</feature>